<evidence type="ECO:0000313" key="4">
    <source>
        <dbReference type="EMBL" id="MDV2482467.1"/>
    </source>
</evidence>
<dbReference type="InterPro" id="IPR003343">
    <property type="entry name" value="Big_2"/>
</dbReference>
<dbReference type="InterPro" id="IPR027618">
    <property type="entry name" value="Beta_prop_Msarc"/>
</dbReference>
<feature type="domain" description="BIG2" evidence="3">
    <location>
        <begin position="688"/>
        <end position="768"/>
    </location>
</feature>
<feature type="domain" description="BIG2" evidence="3">
    <location>
        <begin position="859"/>
        <end position="939"/>
    </location>
</feature>
<dbReference type="SUPFAM" id="SSF49373">
    <property type="entry name" value="Invasin/intimin cell-adhesion fragments"/>
    <property type="match status" value="9"/>
</dbReference>
<dbReference type="EMBL" id="WBKO01000002">
    <property type="protein sequence ID" value="MDV2482467.1"/>
    <property type="molecule type" value="Genomic_DNA"/>
</dbReference>
<dbReference type="NCBIfam" id="TIGR04213">
    <property type="entry name" value="PGF_pre_PGF"/>
    <property type="match status" value="1"/>
</dbReference>
<feature type="region of interest" description="Disordered" evidence="1">
    <location>
        <begin position="1116"/>
        <end position="1143"/>
    </location>
</feature>
<keyword evidence="2" id="KW-1133">Transmembrane helix</keyword>
<protein>
    <submittedName>
        <fullName evidence="4">PGF-pre-PGF domain-containing protein</fullName>
    </submittedName>
</protein>
<dbReference type="Gene3D" id="2.60.40.1080">
    <property type="match status" value="9"/>
</dbReference>
<feature type="domain" description="BIG2" evidence="3">
    <location>
        <begin position="339"/>
        <end position="419"/>
    </location>
</feature>
<accession>A0ABU3X339</accession>
<keyword evidence="2" id="KW-0472">Membrane</keyword>
<proteinExistence type="predicted"/>
<feature type="domain" description="BIG2" evidence="3">
    <location>
        <begin position="948"/>
        <end position="1028"/>
    </location>
</feature>
<dbReference type="Pfam" id="PF22359">
    <property type="entry name" value="Big-like"/>
    <property type="match status" value="1"/>
</dbReference>
<keyword evidence="5" id="KW-1185">Reference proteome</keyword>
<organism evidence="4 5">
    <name type="scientific">Methanoculleus caldifontis</name>
    <dbReference type="NCBI Taxonomy" id="2651577"/>
    <lineage>
        <taxon>Archaea</taxon>
        <taxon>Methanobacteriati</taxon>
        <taxon>Methanobacteriota</taxon>
        <taxon>Stenosarchaea group</taxon>
        <taxon>Methanomicrobia</taxon>
        <taxon>Methanomicrobiales</taxon>
        <taxon>Methanomicrobiaceae</taxon>
        <taxon>Methanoculleus</taxon>
    </lineage>
</organism>
<sequence>MTKHTHLALLCAVIVLGLLIPPALAVGTAPGTPREYVLPGGQEHPSIDGDMVVFERSLLNGPKDIYCMSTSGTGLRPITNDNVPQERPSISGDYVVWQENRNGNWDIYLYSFSKDETLQLTDSPADQWLPVIHGNYVVWYDNRGGSTDICLYDISAKKEKGMIGCNPELGTDTTKFKPALSDDYVSWEEVGSGLRLYEIATGTKRTVSSSSMPQSWPSIAGDLIAWEDYRWGAAWQSAIYLKDLSTGSERQLTTLSAEQVSPALSGSIIAWEDKRDGQWSIYMYDLADLPGGEEMSVPTAGGEQIYPAVSGNTIVWQKNRGDFANICIYTYVADEPVQIVTRIEVEPSTTVMEIGEEFKFNATCYDQDDNAMPDLKVTWACSNATVGFIDPGGYFLASAAGIATITASTAGVSAQATVIVDAPEQILTTVEIAPSTATVAVGTTREFAVACYDQSGNLMTGVPVAWASSNTTVGTVNESGTFTALAEGTADLTATAGGLSATAAVTVIAPASPVLTGIEVAPATATVETGETLAFTATALDQFGTAMSGVPITWASGNETVGTIDAAGTFTARAVGTTTVTASAGGVTGTATVTVAAEAPVAASITVAPAAATLAVNDHQQFIATVLDQFGNELPGPAVTWTSSNGTVGTISTDGIFTALAAGTATVTASAGGVAGTATVSVAADEQPIGLVAVSPSAVTLGIADARQFEAIVFDRAGRIVPDAEVLWASSDEAVGTVGADGIFTALAAGTTAVTASVDGVTGTAAVTVRDDAPALASISIAPSAITLAAGETERFVATGYDQSGRVMPDVGVIWACSDADVGMIGADGTFVALAAGTATVTASADGVTGTAAVTVVSLAPGLVVSPAAIALDAGASRQFIATLYDPEGNEMPVAEVIWSCNDPAVGTINTAGFFTAAGEGTATVTALVEETGETGTATVTVRPVLPAPGRIVVSPSDLTIAAGNSVALTATVFDPDGNVVADPGIAWSCDDENVGTIGADGVFTALAAGTATVTASAGGISGIACVTVEPSFSVPACIEVAPASATLKPGESRAFIATVFDQCDDEMDWVRVAWSCSNPQVGTIDRNGLFTAVAEGTATVKASIGSVERTVAVTVAGGSTPGGSSGSSRGSGGSSRPTFDAGTCENLRNGETFTFSGIATSSVDSVSVTASGTIPRLMLTVKGAGSPSGAQPPAGEIFEYVEITLNWANPQDVSSATVAFTIPAAWLEAHGMAPEDVVLMRCVNGEWQSLETEVIGEGNGNYRFRATTPGFSTFAIVAAPVNATPTEEPVPTVTEEPNVTVTETGNVTEEATPETTAVPTTAPAAPLVYAPFLAPLAFLLWARRKN</sequence>
<dbReference type="InterPro" id="IPR008964">
    <property type="entry name" value="Invasin/intimin_cell_adhesion"/>
</dbReference>
<dbReference type="InterPro" id="IPR026453">
    <property type="entry name" value="PGF_pre_PGF"/>
</dbReference>
<feature type="domain" description="BIG2" evidence="3">
    <location>
        <begin position="601"/>
        <end position="681"/>
    </location>
</feature>
<evidence type="ECO:0000259" key="3">
    <source>
        <dbReference type="SMART" id="SM00635"/>
    </source>
</evidence>
<comment type="caution">
    <text evidence="4">The sequence shown here is derived from an EMBL/GenBank/DDBJ whole genome shotgun (WGS) entry which is preliminary data.</text>
</comment>
<reference evidence="4 5" key="1">
    <citation type="submission" date="2019-10" db="EMBL/GenBank/DDBJ databases">
        <title>Isolation and characterization of Methanoculleus sp. Wushi-C6 from a hot spring well.</title>
        <authorList>
            <person name="Chen S.-C."/>
            <person name="Lan Z.-H."/>
            <person name="You Y.-T."/>
            <person name="Lai M.-C."/>
        </authorList>
    </citation>
    <scope>NUCLEOTIDE SEQUENCE [LARGE SCALE GENOMIC DNA]</scope>
    <source>
        <strain evidence="4 5">Wushi-C6</strain>
    </source>
</reference>
<name>A0ABU3X339_9EURY</name>
<dbReference type="Gene3D" id="2.120.10.30">
    <property type="entry name" value="TolB, C-terminal domain"/>
    <property type="match status" value="1"/>
</dbReference>
<dbReference type="NCBIfam" id="TIGR04275">
    <property type="entry name" value="beta_prop_Msarc"/>
    <property type="match status" value="3"/>
</dbReference>
<evidence type="ECO:0000256" key="2">
    <source>
        <dbReference type="SAM" id="Phobius"/>
    </source>
</evidence>
<dbReference type="Proteomes" id="UP001281203">
    <property type="component" value="Unassembled WGS sequence"/>
</dbReference>
<dbReference type="PANTHER" id="PTHR36842:SF1">
    <property type="entry name" value="PROTEIN TOLB"/>
    <property type="match status" value="1"/>
</dbReference>
<feature type="domain" description="BIG2" evidence="3">
    <location>
        <begin position="1035"/>
        <end position="1115"/>
    </location>
</feature>
<dbReference type="SUPFAM" id="SSF69304">
    <property type="entry name" value="Tricorn protease N-terminal domain"/>
    <property type="match status" value="2"/>
</dbReference>
<feature type="compositionally biased region" description="Gly residues" evidence="1">
    <location>
        <begin position="1120"/>
        <end position="1134"/>
    </location>
</feature>
<evidence type="ECO:0000313" key="5">
    <source>
        <dbReference type="Proteomes" id="UP001281203"/>
    </source>
</evidence>
<dbReference type="RefSeq" id="WP_317065558.1">
    <property type="nucleotide sequence ID" value="NZ_WBKO01000002.1"/>
</dbReference>
<dbReference type="SMART" id="SM00635">
    <property type="entry name" value="BID_2"/>
    <property type="match status" value="9"/>
</dbReference>
<feature type="domain" description="BIG2" evidence="3">
    <location>
        <begin position="426"/>
        <end position="506"/>
    </location>
</feature>
<dbReference type="InterPro" id="IPR011042">
    <property type="entry name" value="6-blade_b-propeller_TolB-like"/>
</dbReference>
<evidence type="ECO:0000256" key="1">
    <source>
        <dbReference type="SAM" id="MobiDB-lite"/>
    </source>
</evidence>
<gene>
    <name evidence="4" type="ORF">F8E02_10735</name>
</gene>
<feature type="domain" description="BIG2" evidence="3">
    <location>
        <begin position="775"/>
        <end position="855"/>
    </location>
</feature>
<feature type="domain" description="BIG2" evidence="3">
    <location>
        <begin position="514"/>
        <end position="594"/>
    </location>
</feature>
<keyword evidence="2" id="KW-0812">Transmembrane</keyword>
<dbReference type="Pfam" id="PF02368">
    <property type="entry name" value="Big_2"/>
    <property type="match status" value="7"/>
</dbReference>
<dbReference type="InterPro" id="IPR054604">
    <property type="entry name" value="SbsC_Big-like"/>
</dbReference>
<feature type="transmembrane region" description="Helical" evidence="2">
    <location>
        <begin position="1325"/>
        <end position="1343"/>
    </location>
</feature>
<dbReference type="PANTHER" id="PTHR36842">
    <property type="entry name" value="PROTEIN TOLB HOMOLOG"/>
    <property type="match status" value="1"/>
</dbReference>